<dbReference type="Proteomes" id="UP000823860">
    <property type="component" value="Unassembled WGS sequence"/>
</dbReference>
<dbReference type="SUPFAM" id="SSF54211">
    <property type="entry name" value="Ribosomal protein S5 domain 2-like"/>
    <property type="match status" value="1"/>
</dbReference>
<evidence type="ECO:0000256" key="8">
    <source>
        <dbReference type="NCBIfam" id="TIGR00188"/>
    </source>
</evidence>
<evidence type="ECO:0000256" key="7">
    <source>
        <dbReference type="HAMAP-Rule" id="MF_00227"/>
    </source>
</evidence>
<evidence type="ECO:0000256" key="5">
    <source>
        <dbReference type="ARBA" id="ARBA00022801"/>
    </source>
</evidence>
<evidence type="ECO:0000313" key="9">
    <source>
        <dbReference type="EMBL" id="HJA83172.1"/>
    </source>
</evidence>
<dbReference type="PANTHER" id="PTHR33992:SF1">
    <property type="entry name" value="RIBONUCLEASE P PROTEIN COMPONENT"/>
    <property type="match status" value="1"/>
</dbReference>
<dbReference type="GO" id="GO:0004526">
    <property type="term" value="F:ribonuclease P activity"/>
    <property type="evidence" value="ECO:0007669"/>
    <property type="project" value="UniProtKB-UniRule"/>
</dbReference>
<dbReference type="GO" id="GO:0000049">
    <property type="term" value="F:tRNA binding"/>
    <property type="evidence" value="ECO:0007669"/>
    <property type="project" value="UniProtKB-UniRule"/>
</dbReference>
<dbReference type="Pfam" id="PF00825">
    <property type="entry name" value="Ribonuclease_P"/>
    <property type="match status" value="1"/>
</dbReference>
<comment type="function">
    <text evidence="1 7">RNaseP catalyzes the removal of the 5'-leader sequence from pre-tRNA to produce the mature 5'-terminus. It can also cleave other RNA substrates such as 4.5S RNA. The protein component plays an auxiliary but essential role in vivo by binding to the 5'-leader sequence and broadening the substrate specificity of the ribozyme.</text>
</comment>
<comment type="subunit">
    <text evidence="7">Consists of a catalytic RNA component (M1 or rnpB) and a protein subunit.</text>
</comment>
<dbReference type="GO" id="GO:0001682">
    <property type="term" value="P:tRNA 5'-leader removal"/>
    <property type="evidence" value="ECO:0007669"/>
    <property type="project" value="UniProtKB-UniRule"/>
</dbReference>
<comment type="catalytic activity">
    <reaction evidence="7">
        <text>Endonucleolytic cleavage of RNA, removing 5'-extranucleotides from tRNA precursor.</text>
        <dbReference type="EC" id="3.1.26.5"/>
    </reaction>
</comment>
<comment type="caution">
    <text evidence="9">The sequence shown here is derived from an EMBL/GenBank/DDBJ whole genome shotgun (WGS) entry which is preliminary data.</text>
</comment>
<protein>
    <recommendedName>
        <fullName evidence="7 8">Ribonuclease P protein component</fullName>
        <shortName evidence="7">RNase P protein</shortName>
        <shortName evidence="7">RNaseP protein</shortName>
        <ecNumber evidence="7 8">3.1.26.5</ecNumber>
    </recommendedName>
    <alternativeName>
        <fullName evidence="7">Protein C5</fullName>
    </alternativeName>
</protein>
<dbReference type="InterPro" id="IPR000100">
    <property type="entry name" value="RNase_P"/>
</dbReference>
<sequence>MTNTLHKAERLNRKKVIEKMFAGGSRSFSLFPLRVVWLPVEELAAPVSILVSVSKRRFKRAVKRNRVKRRVREAYRLNKQPLLDVVEQTGCRVAIAFIYLSDRVADSEVIAARMRTALQRIGETLTAPEGRGEAGGPKE</sequence>
<dbReference type="GO" id="GO:0042781">
    <property type="term" value="F:3'-tRNA processing endoribonuclease activity"/>
    <property type="evidence" value="ECO:0007669"/>
    <property type="project" value="TreeGrafter"/>
</dbReference>
<keyword evidence="3 7" id="KW-0540">Nuclease</keyword>
<dbReference type="InterPro" id="IPR014721">
    <property type="entry name" value="Ribsml_uS5_D2-typ_fold_subgr"/>
</dbReference>
<reference evidence="9" key="2">
    <citation type="submission" date="2021-04" db="EMBL/GenBank/DDBJ databases">
        <authorList>
            <person name="Gilroy R."/>
        </authorList>
    </citation>
    <scope>NUCLEOTIDE SEQUENCE</scope>
    <source>
        <strain evidence="9">ChiHecec1B25-7008</strain>
    </source>
</reference>
<evidence type="ECO:0000256" key="1">
    <source>
        <dbReference type="ARBA" id="ARBA00002663"/>
    </source>
</evidence>
<gene>
    <name evidence="7 9" type="primary">rnpA</name>
    <name evidence="9" type="ORF">H9785_04295</name>
</gene>
<dbReference type="InterPro" id="IPR020568">
    <property type="entry name" value="Ribosomal_Su5_D2-typ_SF"/>
</dbReference>
<dbReference type="EMBL" id="DWZE01000057">
    <property type="protein sequence ID" value="HJA83172.1"/>
    <property type="molecule type" value="Genomic_DNA"/>
</dbReference>
<dbReference type="HAMAP" id="MF_00227">
    <property type="entry name" value="RNase_P"/>
    <property type="match status" value="1"/>
</dbReference>
<proteinExistence type="inferred from homology"/>
<dbReference type="Gene3D" id="3.30.230.10">
    <property type="match status" value="1"/>
</dbReference>
<evidence type="ECO:0000256" key="2">
    <source>
        <dbReference type="ARBA" id="ARBA00022694"/>
    </source>
</evidence>
<dbReference type="GO" id="GO:0030677">
    <property type="term" value="C:ribonuclease P complex"/>
    <property type="evidence" value="ECO:0007669"/>
    <property type="project" value="TreeGrafter"/>
</dbReference>
<organism evidence="9 10">
    <name type="scientific">Candidatus Bacteroides intestinavium</name>
    <dbReference type="NCBI Taxonomy" id="2838469"/>
    <lineage>
        <taxon>Bacteria</taxon>
        <taxon>Pseudomonadati</taxon>
        <taxon>Bacteroidota</taxon>
        <taxon>Bacteroidia</taxon>
        <taxon>Bacteroidales</taxon>
        <taxon>Bacteroidaceae</taxon>
        <taxon>Bacteroides</taxon>
    </lineage>
</organism>
<comment type="similarity">
    <text evidence="7">Belongs to the RnpA family.</text>
</comment>
<dbReference type="AlphaFoldDB" id="A0A9D2HSE0"/>
<keyword evidence="5 7" id="KW-0378">Hydrolase</keyword>
<evidence type="ECO:0000256" key="4">
    <source>
        <dbReference type="ARBA" id="ARBA00022759"/>
    </source>
</evidence>
<evidence type="ECO:0000256" key="6">
    <source>
        <dbReference type="ARBA" id="ARBA00022884"/>
    </source>
</evidence>
<dbReference type="PANTHER" id="PTHR33992">
    <property type="entry name" value="RIBONUCLEASE P PROTEIN COMPONENT"/>
    <property type="match status" value="1"/>
</dbReference>
<dbReference type="InterPro" id="IPR020539">
    <property type="entry name" value="RNase_P_CS"/>
</dbReference>
<keyword evidence="6 7" id="KW-0694">RNA-binding</keyword>
<keyword evidence="2 7" id="KW-0819">tRNA processing</keyword>
<accession>A0A9D2HSE0</accession>
<name>A0A9D2HSE0_9BACE</name>
<evidence type="ECO:0000313" key="10">
    <source>
        <dbReference type="Proteomes" id="UP000823860"/>
    </source>
</evidence>
<dbReference type="PROSITE" id="PS00648">
    <property type="entry name" value="RIBONUCLEASE_P"/>
    <property type="match status" value="1"/>
</dbReference>
<reference evidence="9" key="1">
    <citation type="journal article" date="2021" name="PeerJ">
        <title>Extensive microbial diversity within the chicken gut microbiome revealed by metagenomics and culture.</title>
        <authorList>
            <person name="Gilroy R."/>
            <person name="Ravi A."/>
            <person name="Getino M."/>
            <person name="Pursley I."/>
            <person name="Horton D.L."/>
            <person name="Alikhan N.F."/>
            <person name="Baker D."/>
            <person name="Gharbi K."/>
            <person name="Hall N."/>
            <person name="Watson M."/>
            <person name="Adriaenssens E.M."/>
            <person name="Foster-Nyarko E."/>
            <person name="Jarju S."/>
            <person name="Secka A."/>
            <person name="Antonio M."/>
            <person name="Oren A."/>
            <person name="Chaudhuri R.R."/>
            <person name="La Ragione R."/>
            <person name="Hildebrand F."/>
            <person name="Pallen M.J."/>
        </authorList>
    </citation>
    <scope>NUCLEOTIDE SEQUENCE</scope>
    <source>
        <strain evidence="9">ChiHecec1B25-7008</strain>
    </source>
</reference>
<keyword evidence="4 7" id="KW-0255">Endonuclease</keyword>
<dbReference type="EC" id="3.1.26.5" evidence="7 8"/>
<dbReference type="NCBIfam" id="TIGR00188">
    <property type="entry name" value="rnpA"/>
    <property type="match status" value="1"/>
</dbReference>
<evidence type="ECO:0000256" key="3">
    <source>
        <dbReference type="ARBA" id="ARBA00022722"/>
    </source>
</evidence>